<evidence type="ECO:0000313" key="5">
    <source>
        <dbReference type="Proteomes" id="UP001141552"/>
    </source>
</evidence>
<dbReference type="GO" id="GO:0005829">
    <property type="term" value="C:cytosol"/>
    <property type="evidence" value="ECO:0007669"/>
    <property type="project" value="TreeGrafter"/>
</dbReference>
<feature type="compositionally biased region" description="Polar residues" evidence="3">
    <location>
        <begin position="132"/>
        <end position="141"/>
    </location>
</feature>
<comment type="caution">
    <text evidence="4">The sequence shown here is derived from an EMBL/GenBank/DDBJ whole genome shotgun (WGS) entry which is preliminary data.</text>
</comment>
<evidence type="ECO:0000313" key="4">
    <source>
        <dbReference type="EMBL" id="KAJ4827488.1"/>
    </source>
</evidence>
<dbReference type="PANTHER" id="PTHR33346">
    <property type="entry name" value="DEHYDRIN XERO 2-RELATED"/>
    <property type="match status" value="1"/>
</dbReference>
<keyword evidence="5" id="KW-1185">Reference proteome</keyword>
<feature type="region of interest" description="Disordered" evidence="3">
    <location>
        <begin position="71"/>
        <end position="207"/>
    </location>
</feature>
<accession>A0A9Q0J3Y1</accession>
<sequence length="224" mass="24043">MAELKDECGNPIQLTDELGRPVQLTDEHGNPVKIKGIAIKESAETFETATKEEIEAPKKVVETMEEVVEEPKVVETAKEDTKVADTGLLASTGAPGLGSTTEGKHETEAVEHGVEAGGYEAGELRKEEPDQETSGEINQGTSSSSSSSEDDGQGGRRKKKKGLAQKLKEKLHVGGKHKEEHEHKVSVSTTTTTSTGSVPPAEHEKKSVLEKIKEKLPGHHNHST</sequence>
<dbReference type="AlphaFoldDB" id="A0A9Q0J3Y1"/>
<feature type="compositionally biased region" description="Low complexity" evidence="3">
    <location>
        <begin position="186"/>
        <end position="198"/>
    </location>
</feature>
<feature type="compositionally biased region" description="Basic and acidic residues" evidence="3">
    <location>
        <begin position="166"/>
        <end position="185"/>
    </location>
</feature>
<evidence type="ECO:0008006" key="6">
    <source>
        <dbReference type="Google" id="ProtNLM"/>
    </source>
</evidence>
<dbReference type="Pfam" id="PF00257">
    <property type="entry name" value="Dehydrin"/>
    <property type="match status" value="1"/>
</dbReference>
<dbReference type="OrthoDB" id="685434at2759"/>
<dbReference type="Proteomes" id="UP001141552">
    <property type="component" value="Unassembled WGS sequence"/>
</dbReference>
<evidence type="ECO:0000256" key="1">
    <source>
        <dbReference type="ARBA" id="ARBA00008403"/>
    </source>
</evidence>
<dbReference type="PROSITE" id="PS00823">
    <property type="entry name" value="DEHYDRIN_2"/>
    <property type="match status" value="1"/>
</dbReference>
<dbReference type="EMBL" id="JAKUCV010006408">
    <property type="protein sequence ID" value="KAJ4827488.1"/>
    <property type="molecule type" value="Genomic_DNA"/>
</dbReference>
<dbReference type="InterPro" id="IPR000167">
    <property type="entry name" value="Dehydrin"/>
</dbReference>
<dbReference type="GO" id="GO:0009737">
    <property type="term" value="P:response to abscisic acid"/>
    <property type="evidence" value="ECO:0007669"/>
    <property type="project" value="TreeGrafter"/>
</dbReference>
<comment type="similarity">
    <text evidence="1 2">Belongs to the plant dehydrin family.</text>
</comment>
<dbReference type="GO" id="GO:0009631">
    <property type="term" value="P:cold acclimation"/>
    <property type="evidence" value="ECO:0007669"/>
    <property type="project" value="TreeGrafter"/>
</dbReference>
<protein>
    <recommendedName>
        <fullName evidence="6">Dehydrin</fullName>
    </recommendedName>
</protein>
<dbReference type="InterPro" id="IPR030513">
    <property type="entry name" value="Dehydrin_CS"/>
</dbReference>
<dbReference type="PROSITE" id="PS00315">
    <property type="entry name" value="DEHYDRIN_1"/>
    <property type="match status" value="1"/>
</dbReference>
<evidence type="ECO:0000256" key="3">
    <source>
        <dbReference type="SAM" id="MobiDB-lite"/>
    </source>
</evidence>
<name>A0A9Q0J3Y1_9ROSI</name>
<feature type="compositionally biased region" description="Basic and acidic residues" evidence="3">
    <location>
        <begin position="102"/>
        <end position="114"/>
    </location>
</feature>
<dbReference type="GO" id="GO:0009414">
    <property type="term" value="P:response to water deprivation"/>
    <property type="evidence" value="ECO:0007669"/>
    <property type="project" value="UniProtKB-ARBA"/>
</dbReference>
<feature type="compositionally biased region" description="Basic and acidic residues" evidence="3">
    <location>
        <begin position="71"/>
        <end position="83"/>
    </location>
</feature>
<gene>
    <name evidence="4" type="ORF">Tsubulata_006835</name>
</gene>
<reference evidence="4" key="2">
    <citation type="journal article" date="2023" name="Plants (Basel)">
        <title>Annotation of the Turnera subulata (Passifloraceae) Draft Genome Reveals the S-Locus Evolved after the Divergence of Turneroideae from Passifloroideae in a Stepwise Manner.</title>
        <authorList>
            <person name="Henning P.M."/>
            <person name="Roalson E.H."/>
            <person name="Mir W."/>
            <person name="McCubbin A.G."/>
            <person name="Shore J.S."/>
        </authorList>
    </citation>
    <scope>NUCLEOTIDE SEQUENCE</scope>
    <source>
        <strain evidence="4">F60SS</strain>
    </source>
</reference>
<evidence type="ECO:0000256" key="2">
    <source>
        <dbReference type="RuleBase" id="RU003995"/>
    </source>
</evidence>
<organism evidence="4 5">
    <name type="scientific">Turnera subulata</name>
    <dbReference type="NCBI Taxonomy" id="218843"/>
    <lineage>
        <taxon>Eukaryota</taxon>
        <taxon>Viridiplantae</taxon>
        <taxon>Streptophyta</taxon>
        <taxon>Embryophyta</taxon>
        <taxon>Tracheophyta</taxon>
        <taxon>Spermatophyta</taxon>
        <taxon>Magnoliopsida</taxon>
        <taxon>eudicotyledons</taxon>
        <taxon>Gunneridae</taxon>
        <taxon>Pentapetalae</taxon>
        <taxon>rosids</taxon>
        <taxon>fabids</taxon>
        <taxon>Malpighiales</taxon>
        <taxon>Passifloraceae</taxon>
        <taxon>Turnera</taxon>
    </lineage>
</organism>
<dbReference type="PANTHER" id="PTHR33346:SF5">
    <property type="entry name" value="DEHYDRIN LEA-RELATED"/>
    <property type="match status" value="1"/>
</dbReference>
<proteinExistence type="inferred from homology"/>
<reference evidence="4" key="1">
    <citation type="submission" date="2022-02" db="EMBL/GenBank/DDBJ databases">
        <authorList>
            <person name="Henning P.M."/>
            <person name="McCubbin A.G."/>
            <person name="Shore J.S."/>
        </authorList>
    </citation>
    <scope>NUCLEOTIDE SEQUENCE</scope>
    <source>
        <strain evidence="4">F60SS</strain>
        <tissue evidence="4">Leaves</tissue>
    </source>
</reference>